<keyword evidence="1" id="KW-0732">Signal</keyword>
<feature type="chain" id="PRO_5002863656" evidence="1">
    <location>
        <begin position="23"/>
        <end position="75"/>
    </location>
</feature>
<accession>B7S848</accession>
<evidence type="ECO:0000313" key="2">
    <source>
        <dbReference type="EMBL" id="ACE75073.1"/>
    </source>
</evidence>
<organism evidence="2">
    <name type="scientific">Glyptapanteles flavicoxis</name>
    <dbReference type="NCBI Taxonomy" id="463051"/>
    <lineage>
        <taxon>Eukaryota</taxon>
        <taxon>Metazoa</taxon>
        <taxon>Ecdysozoa</taxon>
        <taxon>Arthropoda</taxon>
        <taxon>Hexapoda</taxon>
        <taxon>Insecta</taxon>
        <taxon>Pterygota</taxon>
        <taxon>Neoptera</taxon>
        <taxon>Endopterygota</taxon>
        <taxon>Hymenoptera</taxon>
        <taxon>Apocrita</taxon>
        <taxon>Ichneumonoidea</taxon>
        <taxon>Braconidae</taxon>
        <taxon>Microgastrinae</taxon>
        <taxon>Glyptapanteles</taxon>
    </lineage>
</organism>
<dbReference type="AlphaFoldDB" id="B7S848"/>
<dbReference type="EMBL" id="EF710644">
    <property type="protein sequence ID" value="ACE75073.1"/>
    <property type="molecule type" value="Genomic_DNA"/>
</dbReference>
<name>B7S848_9HYME</name>
<protein>
    <submittedName>
        <fullName evidence="2">Uncharacterized protein</fullName>
    </submittedName>
</protein>
<reference evidence="2" key="1">
    <citation type="submission" date="2007-06" db="EMBL/GenBank/DDBJ databases">
        <title>Bracovirus Evolution: Comparative Genomics of Multiple Viral and Proviral Genomes.</title>
        <authorList>
            <person name="Desjardins C.A."/>
            <person name="Gundersen-Rindal D.E."/>
            <person name="Hostetler J.B."/>
            <person name="Tallon L.J."/>
            <person name="Utterback T.R."/>
            <person name="Fuester R.W."/>
            <person name="Schatz M.C."/>
            <person name="Pedroni M.J."/>
            <person name="Fadrosh D.W."/>
            <person name="Haas B.J."/>
            <person name="Toms B.S."/>
            <person name="Chen D."/>
            <person name="Nene V."/>
        </authorList>
    </citation>
    <scope>NUCLEOTIDE SEQUENCE</scope>
</reference>
<feature type="signal peptide" evidence="1">
    <location>
        <begin position="1"/>
        <end position="22"/>
    </location>
</feature>
<sequence length="75" mass="8483">MTANKVVIVLCVAILSVSWIQAIPDGQETVEHGIESSLIEYLKHLLDQPSTPEPMTAKDRTGRLYIKIDNFCRER</sequence>
<evidence type="ECO:0000256" key="1">
    <source>
        <dbReference type="SAM" id="SignalP"/>
    </source>
</evidence>
<gene>
    <name evidence="2" type="ORF">GFP_L7_0150</name>
</gene>
<proteinExistence type="predicted"/>